<feature type="region of interest" description="Disordered" evidence="3">
    <location>
        <begin position="1"/>
        <end position="53"/>
    </location>
</feature>
<dbReference type="GO" id="GO:0005634">
    <property type="term" value="C:nucleus"/>
    <property type="evidence" value="ECO:0007669"/>
    <property type="project" value="UniProtKB-SubCell"/>
</dbReference>
<dbReference type="Bgee" id="ENSLACG00000015984">
    <property type="expression patterns" value="Expressed in pelvic fin and 6 other cell types or tissues"/>
</dbReference>
<reference evidence="5" key="3">
    <citation type="submission" date="2025-09" db="UniProtKB">
        <authorList>
            <consortium name="Ensembl"/>
        </authorList>
    </citation>
    <scope>IDENTIFICATION</scope>
</reference>
<dbReference type="OrthoDB" id="10070184at2759"/>
<protein>
    <submittedName>
        <fullName evidence="5">H1.10 linker histone</fullName>
    </submittedName>
</protein>
<dbReference type="OMA" id="FDQQHGR"/>
<reference evidence="5" key="2">
    <citation type="submission" date="2025-08" db="UniProtKB">
        <authorList>
            <consortium name="Ensembl"/>
        </authorList>
    </citation>
    <scope>IDENTIFICATION</scope>
</reference>
<dbReference type="InterPro" id="IPR005819">
    <property type="entry name" value="H1/H5"/>
</dbReference>
<dbReference type="eggNOG" id="KOG4012">
    <property type="taxonomic scope" value="Eukaryota"/>
</dbReference>
<dbReference type="Gene3D" id="1.10.10.10">
    <property type="entry name" value="Winged helix-like DNA-binding domain superfamily/Winged helix DNA-binding domain"/>
    <property type="match status" value="1"/>
</dbReference>
<dbReference type="SUPFAM" id="SSF46785">
    <property type="entry name" value="Winged helix' DNA-binding domain"/>
    <property type="match status" value="1"/>
</dbReference>
<feature type="region of interest" description="Disordered" evidence="3">
    <location>
        <begin position="118"/>
        <end position="214"/>
    </location>
</feature>
<dbReference type="AlphaFoldDB" id="H3B8C4"/>
<reference evidence="6" key="1">
    <citation type="submission" date="2011-08" db="EMBL/GenBank/DDBJ databases">
        <title>The draft genome of Latimeria chalumnae.</title>
        <authorList>
            <person name="Di Palma F."/>
            <person name="Alfoldi J."/>
            <person name="Johnson J."/>
            <person name="Berlin A."/>
            <person name="Gnerre S."/>
            <person name="Jaffe D."/>
            <person name="MacCallum I."/>
            <person name="Young S."/>
            <person name="Walker B.J."/>
            <person name="Lander E."/>
            <person name="Lindblad-Toh K."/>
        </authorList>
    </citation>
    <scope>NUCLEOTIDE SEQUENCE [LARGE SCALE GENOMIC DNA]</scope>
    <source>
        <strain evidence="6">Wild caught</strain>
    </source>
</reference>
<dbReference type="KEGG" id="lcm:102353709"/>
<feature type="compositionally biased region" description="Basic residues" evidence="3">
    <location>
        <begin position="145"/>
        <end position="188"/>
    </location>
</feature>
<keyword evidence="1 2" id="KW-0238">DNA-binding</keyword>
<dbReference type="InParanoid" id="H3B8C4"/>
<dbReference type="InterPro" id="IPR005818">
    <property type="entry name" value="Histone_H1/H5_H15"/>
</dbReference>
<organism evidence="5 6">
    <name type="scientific">Latimeria chalumnae</name>
    <name type="common">Coelacanth</name>
    <dbReference type="NCBI Taxonomy" id="7897"/>
    <lineage>
        <taxon>Eukaryota</taxon>
        <taxon>Metazoa</taxon>
        <taxon>Chordata</taxon>
        <taxon>Craniata</taxon>
        <taxon>Vertebrata</taxon>
        <taxon>Euteleostomi</taxon>
        <taxon>Coelacanthiformes</taxon>
        <taxon>Coelacanthidae</taxon>
        <taxon>Latimeria</taxon>
    </lineage>
</organism>
<dbReference type="GO" id="GO:0000786">
    <property type="term" value="C:nucleosome"/>
    <property type="evidence" value="ECO:0007669"/>
    <property type="project" value="InterPro"/>
</dbReference>
<sequence>MSTEEQETAPVAAEELPAKTEKKSANKKGKSGAADGASPAKKKKPGKNQRGRYSQLVVEIIESLASRNGSSLAKIANEAKKVPWFDPQNGRNYLKASMKALLNNGTLTQVKGIGVNGSFKINKKKLEGQKGKKKAASPSKATKPAAKKLVKKTTKPKAKTSAKKEKKSAKVTAGAKKKVVAKSKKTKKATTAGAKKEKKGTKGKTQKKSKSKKA</sequence>
<keyword evidence="6" id="KW-1185">Reference proteome</keyword>
<gene>
    <name evidence="5" type="primary">LOC102353709</name>
</gene>
<name>H3B8C4_LATCH</name>
<proteinExistence type="inferred from homology"/>
<comment type="subcellular location">
    <subcellularLocation>
        <location evidence="2">Nucleus</location>
    </subcellularLocation>
</comment>
<dbReference type="GeneID" id="102353709"/>
<evidence type="ECO:0000256" key="1">
    <source>
        <dbReference type="ARBA" id="ARBA00023125"/>
    </source>
</evidence>
<dbReference type="SMART" id="SM00526">
    <property type="entry name" value="H15"/>
    <property type="match status" value="1"/>
</dbReference>
<feature type="compositionally biased region" description="Basic residues" evidence="3">
    <location>
        <begin position="40"/>
        <end position="50"/>
    </location>
</feature>
<evidence type="ECO:0000256" key="3">
    <source>
        <dbReference type="SAM" id="MobiDB-lite"/>
    </source>
</evidence>
<dbReference type="HOGENOM" id="CLU_102232_0_0_1"/>
<dbReference type="GO" id="GO:0003677">
    <property type="term" value="F:DNA binding"/>
    <property type="evidence" value="ECO:0007669"/>
    <property type="project" value="UniProtKB-KW"/>
</dbReference>
<dbReference type="GeneTree" id="ENSGT00730000111536"/>
<feature type="domain" description="H15" evidence="4">
    <location>
        <begin position="49"/>
        <end position="123"/>
    </location>
</feature>
<evidence type="ECO:0000256" key="2">
    <source>
        <dbReference type="RuleBase" id="RU003894"/>
    </source>
</evidence>
<dbReference type="Ensembl" id="ENSLACT00000018277.1">
    <property type="protein sequence ID" value="ENSLACP00000018145.1"/>
    <property type="gene ID" value="ENSLACG00000015984.1"/>
</dbReference>
<dbReference type="GO" id="GO:0030527">
    <property type="term" value="F:structural constituent of chromatin"/>
    <property type="evidence" value="ECO:0007669"/>
    <property type="project" value="InterPro"/>
</dbReference>
<accession>H3B8C4</accession>
<dbReference type="PRINTS" id="PR00624">
    <property type="entry name" value="HISTONEH5"/>
</dbReference>
<keyword evidence="2" id="KW-0539">Nucleus</keyword>
<evidence type="ECO:0000313" key="6">
    <source>
        <dbReference type="Proteomes" id="UP000008672"/>
    </source>
</evidence>
<dbReference type="GO" id="GO:0006334">
    <property type="term" value="P:nucleosome assembly"/>
    <property type="evidence" value="ECO:0007669"/>
    <property type="project" value="InterPro"/>
</dbReference>
<dbReference type="PROSITE" id="PS51504">
    <property type="entry name" value="H15"/>
    <property type="match status" value="1"/>
</dbReference>
<dbReference type="FunCoup" id="H3B8C4">
    <property type="interactions" value="1252"/>
</dbReference>
<comment type="similarity">
    <text evidence="2">Belongs to the histone H1/H5 family.</text>
</comment>
<dbReference type="Proteomes" id="UP000008672">
    <property type="component" value="Unassembled WGS sequence"/>
</dbReference>
<dbReference type="InterPro" id="IPR036388">
    <property type="entry name" value="WH-like_DNA-bd_sf"/>
</dbReference>
<feature type="compositionally biased region" description="Basic residues" evidence="3">
    <location>
        <begin position="196"/>
        <end position="214"/>
    </location>
</feature>
<evidence type="ECO:0000313" key="5">
    <source>
        <dbReference type="Ensembl" id="ENSLACP00000018145.1"/>
    </source>
</evidence>
<dbReference type="Pfam" id="PF00538">
    <property type="entry name" value="Linker_histone"/>
    <property type="match status" value="1"/>
</dbReference>
<keyword evidence="2" id="KW-0158">Chromosome</keyword>
<dbReference type="InterPro" id="IPR036390">
    <property type="entry name" value="WH_DNA-bd_sf"/>
</dbReference>
<dbReference type="CDD" id="cd00073">
    <property type="entry name" value="H15"/>
    <property type="match status" value="1"/>
</dbReference>
<dbReference type="STRING" id="7897.ENSLACP00000018145"/>
<dbReference type="EMBL" id="AFYH01040445">
    <property type="status" value="NOT_ANNOTATED_CDS"/>
    <property type="molecule type" value="Genomic_DNA"/>
</dbReference>
<evidence type="ECO:0000259" key="4">
    <source>
        <dbReference type="PROSITE" id="PS51504"/>
    </source>
</evidence>